<evidence type="ECO:0000313" key="8">
    <source>
        <dbReference type="Proteomes" id="UP000503088"/>
    </source>
</evidence>
<proteinExistence type="predicted"/>
<gene>
    <name evidence="7" type="ORF">GXN76_03515</name>
</gene>
<dbReference type="EMBL" id="CP048104">
    <property type="protein sequence ID" value="QKG83632.1"/>
    <property type="molecule type" value="Genomic_DNA"/>
</dbReference>
<feature type="transmembrane region" description="Helical" evidence="6">
    <location>
        <begin position="103"/>
        <end position="126"/>
    </location>
</feature>
<evidence type="ECO:0000256" key="4">
    <source>
        <dbReference type="ARBA" id="ARBA00022989"/>
    </source>
</evidence>
<name>A0A7D4BEK1_9BACL</name>
<keyword evidence="4 6" id="KW-1133">Transmembrane helix</keyword>
<dbReference type="GO" id="GO:0005886">
    <property type="term" value="C:plasma membrane"/>
    <property type="evidence" value="ECO:0007669"/>
    <property type="project" value="UniProtKB-ARBA"/>
</dbReference>
<keyword evidence="5 6" id="KW-0472">Membrane</keyword>
<keyword evidence="3 6" id="KW-0812">Transmembrane</keyword>
<dbReference type="PANTHER" id="PTHR34857">
    <property type="entry name" value="SLL0384 PROTEIN"/>
    <property type="match status" value="1"/>
</dbReference>
<evidence type="ECO:0000256" key="5">
    <source>
        <dbReference type="ARBA" id="ARBA00023136"/>
    </source>
</evidence>
<evidence type="ECO:0000256" key="2">
    <source>
        <dbReference type="ARBA" id="ARBA00022475"/>
    </source>
</evidence>
<dbReference type="RefSeq" id="WP_173220560.1">
    <property type="nucleotide sequence ID" value="NZ_CP048104.1"/>
</dbReference>
<evidence type="ECO:0000256" key="1">
    <source>
        <dbReference type="ARBA" id="ARBA00004141"/>
    </source>
</evidence>
<evidence type="ECO:0000313" key="7">
    <source>
        <dbReference type="EMBL" id="QKG83632.1"/>
    </source>
</evidence>
<feature type="transmembrane region" description="Helical" evidence="6">
    <location>
        <begin position="230"/>
        <end position="254"/>
    </location>
</feature>
<feature type="transmembrane region" description="Helical" evidence="6">
    <location>
        <begin position="23"/>
        <end position="53"/>
    </location>
</feature>
<protein>
    <submittedName>
        <fullName evidence="7">Energy-coupling factor transporter transmembrane protein EcfT</fullName>
    </submittedName>
</protein>
<dbReference type="PANTHER" id="PTHR34857:SF2">
    <property type="entry name" value="SLL0384 PROTEIN"/>
    <property type="match status" value="1"/>
</dbReference>
<sequence>MKSISLYVDRDSILHRIDPINKLLYILVAIAIPILIPTLNVAFICMLFSLLLLGIGKVLKKSLPVYGFVFLVLITVIVIQGLFHPTNETLLFTVGPMTFYREGFLFALMITFRVINIVGAFLILVLTTKPSDLVEGLVRRGLSPRFGYVLGSVFQIIPQMMSTMKTITDAQRSRGMETEGKLSVRIKAFLPLIGPVVLSSLINVKERAMALEVRGFNAKGKKTFLNEEKVYVATAWIQWGLWIGLAAAVIWRMFR</sequence>
<reference evidence="7 8" key="1">
    <citation type="submission" date="2020-01" db="EMBL/GenBank/DDBJ databases">
        <authorList>
            <person name="Gulvik C.A."/>
            <person name="Batra D.G."/>
        </authorList>
    </citation>
    <scope>NUCLEOTIDE SEQUENCE [LARGE SCALE GENOMIC DNA]</scope>
    <source>
        <strain evidence="7 8">W9323</strain>
    </source>
</reference>
<organism evidence="7 8">
    <name type="scientific">Kroppenstedtia pulmonis</name>
    <dbReference type="NCBI Taxonomy" id="1380685"/>
    <lineage>
        <taxon>Bacteria</taxon>
        <taxon>Bacillati</taxon>
        <taxon>Bacillota</taxon>
        <taxon>Bacilli</taxon>
        <taxon>Bacillales</taxon>
        <taxon>Thermoactinomycetaceae</taxon>
        <taxon>Kroppenstedtia</taxon>
    </lineage>
</organism>
<dbReference type="CDD" id="cd16914">
    <property type="entry name" value="EcfT"/>
    <property type="match status" value="1"/>
</dbReference>
<dbReference type="InterPro" id="IPR051611">
    <property type="entry name" value="ECF_transporter_component"/>
</dbReference>
<dbReference type="KEGG" id="kpul:GXN76_03515"/>
<accession>A0A7D4BEK1</accession>
<feature type="transmembrane region" description="Helical" evidence="6">
    <location>
        <begin position="184"/>
        <end position="204"/>
    </location>
</feature>
<feature type="transmembrane region" description="Helical" evidence="6">
    <location>
        <begin position="65"/>
        <end position="83"/>
    </location>
</feature>
<dbReference type="InterPro" id="IPR003339">
    <property type="entry name" value="ABC/ECF_trnsptr_transmembrane"/>
</dbReference>
<dbReference type="Proteomes" id="UP000503088">
    <property type="component" value="Chromosome"/>
</dbReference>
<evidence type="ECO:0000256" key="3">
    <source>
        <dbReference type="ARBA" id="ARBA00022692"/>
    </source>
</evidence>
<comment type="subcellular location">
    <subcellularLocation>
        <location evidence="1">Membrane</location>
        <topology evidence="1">Multi-pass membrane protein</topology>
    </subcellularLocation>
</comment>
<evidence type="ECO:0000256" key="6">
    <source>
        <dbReference type="SAM" id="Phobius"/>
    </source>
</evidence>
<keyword evidence="2" id="KW-1003">Cell membrane</keyword>
<dbReference type="Pfam" id="PF02361">
    <property type="entry name" value="CbiQ"/>
    <property type="match status" value="1"/>
</dbReference>
<dbReference type="AlphaFoldDB" id="A0A7D4BEK1"/>
<keyword evidence="8" id="KW-1185">Reference proteome</keyword>